<dbReference type="OrthoDB" id="608866at2759"/>
<keyword evidence="4" id="KW-1185">Reference proteome</keyword>
<name>A0A9W7F882_9STRA</name>
<dbReference type="SUPFAM" id="SSF46689">
    <property type="entry name" value="Homeodomain-like"/>
    <property type="match status" value="1"/>
</dbReference>
<protein>
    <recommendedName>
        <fullName evidence="2">Myb-like domain-containing protein</fullName>
    </recommendedName>
</protein>
<organism evidence="3 4">
    <name type="scientific">Triparma laevis f. longispina</name>
    <dbReference type="NCBI Taxonomy" id="1714387"/>
    <lineage>
        <taxon>Eukaryota</taxon>
        <taxon>Sar</taxon>
        <taxon>Stramenopiles</taxon>
        <taxon>Ochrophyta</taxon>
        <taxon>Bolidophyceae</taxon>
        <taxon>Parmales</taxon>
        <taxon>Triparmaceae</taxon>
        <taxon>Triparma</taxon>
    </lineage>
</organism>
<dbReference type="CDD" id="cd00167">
    <property type="entry name" value="SANT"/>
    <property type="match status" value="1"/>
</dbReference>
<dbReference type="InterPro" id="IPR052450">
    <property type="entry name" value="TRBD-Containing_Protein"/>
</dbReference>
<evidence type="ECO:0000313" key="4">
    <source>
        <dbReference type="Proteomes" id="UP001165122"/>
    </source>
</evidence>
<dbReference type="EMBL" id="BRXW01000098">
    <property type="protein sequence ID" value="GMI06251.1"/>
    <property type="molecule type" value="Genomic_DNA"/>
</dbReference>
<dbReference type="InterPro" id="IPR001005">
    <property type="entry name" value="SANT/Myb"/>
</dbReference>
<sequence>MTTVKCGKMYDEDNVGYVNVNKRKTALTKVKTRGDKWTAEEETVLVAGVGKHGLDFDRIKVEAGARLGDCSVGALRTQFERTHPDKFRELRELNPSGGRGLSWTAEEDEALKRGMTKHGRDWEKIRETENEVLGHRKVGALRGRINSLKNGKTKDKHSIL</sequence>
<accession>A0A9W7F882</accession>
<dbReference type="Gene3D" id="1.10.10.60">
    <property type="entry name" value="Homeodomain-like"/>
    <property type="match status" value="1"/>
</dbReference>
<dbReference type="AlphaFoldDB" id="A0A9W7F882"/>
<feature type="domain" description="Myb-like" evidence="2">
    <location>
        <begin position="33"/>
        <end position="85"/>
    </location>
</feature>
<proteinExistence type="predicted"/>
<keyword evidence="1" id="KW-0539">Nucleus</keyword>
<dbReference type="Proteomes" id="UP001165122">
    <property type="component" value="Unassembled WGS sequence"/>
</dbReference>
<dbReference type="Pfam" id="PF00249">
    <property type="entry name" value="Myb_DNA-binding"/>
    <property type="match status" value="1"/>
</dbReference>
<feature type="domain" description="Myb-like" evidence="2">
    <location>
        <begin position="99"/>
        <end position="151"/>
    </location>
</feature>
<evidence type="ECO:0000313" key="3">
    <source>
        <dbReference type="EMBL" id="GMI06251.1"/>
    </source>
</evidence>
<dbReference type="SMART" id="SM00717">
    <property type="entry name" value="SANT"/>
    <property type="match status" value="2"/>
</dbReference>
<evidence type="ECO:0000256" key="1">
    <source>
        <dbReference type="ARBA" id="ARBA00023242"/>
    </source>
</evidence>
<dbReference type="PANTHER" id="PTHR46734:SF1">
    <property type="entry name" value="TELOMERIC REPEAT-BINDING FACTOR 1"/>
    <property type="match status" value="1"/>
</dbReference>
<dbReference type="PANTHER" id="PTHR46734">
    <property type="entry name" value="TELOMERIC REPEAT-BINDING FACTOR 1 TERF1"/>
    <property type="match status" value="1"/>
</dbReference>
<reference evidence="4" key="1">
    <citation type="journal article" date="2023" name="Commun. Biol.">
        <title>Genome analysis of Parmales, the sister group of diatoms, reveals the evolutionary specialization of diatoms from phago-mixotrophs to photoautotrophs.</title>
        <authorList>
            <person name="Ban H."/>
            <person name="Sato S."/>
            <person name="Yoshikawa S."/>
            <person name="Yamada K."/>
            <person name="Nakamura Y."/>
            <person name="Ichinomiya M."/>
            <person name="Sato N."/>
            <person name="Blanc-Mathieu R."/>
            <person name="Endo H."/>
            <person name="Kuwata A."/>
            <person name="Ogata H."/>
        </authorList>
    </citation>
    <scope>NUCLEOTIDE SEQUENCE [LARGE SCALE GENOMIC DNA]</scope>
    <source>
        <strain evidence="4">NIES 3700</strain>
    </source>
</reference>
<comment type="caution">
    <text evidence="3">The sequence shown here is derived from an EMBL/GenBank/DDBJ whole genome shotgun (WGS) entry which is preliminary data.</text>
</comment>
<dbReference type="InterPro" id="IPR009057">
    <property type="entry name" value="Homeodomain-like_sf"/>
</dbReference>
<gene>
    <name evidence="3" type="ORF">TrLO_g11978</name>
</gene>
<evidence type="ECO:0000259" key="2">
    <source>
        <dbReference type="SMART" id="SM00717"/>
    </source>
</evidence>